<evidence type="ECO:0000313" key="5">
    <source>
        <dbReference type="Proteomes" id="UP001500582"/>
    </source>
</evidence>
<feature type="domain" description="Outer membrane protein beta-barrel" evidence="3">
    <location>
        <begin position="310"/>
        <end position="488"/>
    </location>
</feature>
<feature type="compositionally biased region" description="Basic and acidic residues" evidence="1">
    <location>
        <begin position="290"/>
        <end position="301"/>
    </location>
</feature>
<keyword evidence="2" id="KW-0812">Transmembrane</keyword>
<feature type="compositionally biased region" description="Polar residues" evidence="1">
    <location>
        <begin position="124"/>
        <end position="137"/>
    </location>
</feature>
<gene>
    <name evidence="4" type="ORF">GCM10023149_26050</name>
</gene>
<evidence type="ECO:0000256" key="2">
    <source>
        <dbReference type="SAM" id="Phobius"/>
    </source>
</evidence>
<evidence type="ECO:0000256" key="1">
    <source>
        <dbReference type="SAM" id="MobiDB-lite"/>
    </source>
</evidence>
<dbReference type="InterPro" id="IPR025665">
    <property type="entry name" value="Beta-barrel_OMP_2"/>
</dbReference>
<feature type="transmembrane region" description="Helical" evidence="2">
    <location>
        <begin position="60"/>
        <end position="78"/>
    </location>
</feature>
<name>A0ABP8GHG9_9SPHI</name>
<feature type="region of interest" description="Disordered" evidence="1">
    <location>
        <begin position="276"/>
        <end position="313"/>
    </location>
</feature>
<feature type="compositionally biased region" description="Polar residues" evidence="1">
    <location>
        <begin position="185"/>
        <end position="195"/>
    </location>
</feature>
<evidence type="ECO:0000259" key="3">
    <source>
        <dbReference type="Pfam" id="PF13568"/>
    </source>
</evidence>
<dbReference type="RefSeq" id="WP_345211530.1">
    <property type="nucleotide sequence ID" value="NZ_BAABFT010000006.1"/>
</dbReference>
<keyword evidence="2" id="KW-1133">Transmembrane helix</keyword>
<sequence length="523" mass="56917">MKQALKYLELWQQKRAGLPINDDANADWLDMQAMLDVQLPGGSTGGGSITQYMQAFKYKLLSYIVVAVSVTTVLYFALHKKQADDKDYKKHPLKNIVAKKNTDSTISHDAVIDADDNSNEAAKDSSTLVDSVSQKTGIFNDPDSVSKAHADTESKRNGPVPENTKDAENRTGINTDRAKRGGSAVDNNTTISPNKKPSPGASTKHGKNGARFVPQNAPDPNHNNSDNDKLIAGAGDRIQSYLSVLPPAQQTFVFYNNSPATPNFAASGYNINSISVKSGAAPQQPNAGKAKQDKSKQDSKKKDKRQKPSSPLNIDYGILIGVNAPGSFTPKSENSNFYGSSPVDAFAGAFVTYHFNNKLGINFEPSGLNPQKISGTYSAKVISLIDSGQFLTISDSRKLYNLNLPLHIVYKLNNYVSLKAGPIISIPLKSTAGKTTFVASGNRKDSLYYVRMTDTLKNITFQKRIDYGISGGVSFNVKRFTFDVNYVHFLRGQQVSSPLGTYTSKNGSVQFKLGFKLGKAKER</sequence>
<organism evidence="4 5">
    <name type="scientific">Mucilaginibacter gynuensis</name>
    <dbReference type="NCBI Taxonomy" id="1302236"/>
    <lineage>
        <taxon>Bacteria</taxon>
        <taxon>Pseudomonadati</taxon>
        <taxon>Bacteroidota</taxon>
        <taxon>Sphingobacteriia</taxon>
        <taxon>Sphingobacteriales</taxon>
        <taxon>Sphingobacteriaceae</taxon>
        <taxon>Mucilaginibacter</taxon>
    </lineage>
</organism>
<reference evidence="5" key="1">
    <citation type="journal article" date="2019" name="Int. J. Syst. Evol. Microbiol.">
        <title>The Global Catalogue of Microorganisms (GCM) 10K type strain sequencing project: providing services to taxonomists for standard genome sequencing and annotation.</title>
        <authorList>
            <consortium name="The Broad Institute Genomics Platform"/>
            <consortium name="The Broad Institute Genome Sequencing Center for Infectious Disease"/>
            <person name="Wu L."/>
            <person name="Ma J."/>
        </authorList>
    </citation>
    <scope>NUCLEOTIDE SEQUENCE [LARGE SCALE GENOMIC DNA]</scope>
    <source>
        <strain evidence="5">JCM 17705</strain>
    </source>
</reference>
<feature type="region of interest" description="Disordered" evidence="1">
    <location>
        <begin position="117"/>
        <end position="231"/>
    </location>
</feature>
<evidence type="ECO:0000313" key="4">
    <source>
        <dbReference type="EMBL" id="GAA4324447.1"/>
    </source>
</evidence>
<dbReference type="Pfam" id="PF13568">
    <property type="entry name" value="OMP_b-brl_2"/>
    <property type="match status" value="1"/>
</dbReference>
<keyword evidence="5" id="KW-1185">Reference proteome</keyword>
<feature type="compositionally biased region" description="Polar residues" evidence="1">
    <location>
        <begin position="276"/>
        <end position="286"/>
    </location>
</feature>
<protein>
    <recommendedName>
        <fullName evidence="3">Outer membrane protein beta-barrel domain-containing protein</fullName>
    </recommendedName>
</protein>
<keyword evidence="2" id="KW-0472">Membrane</keyword>
<dbReference type="Proteomes" id="UP001500582">
    <property type="component" value="Unassembled WGS sequence"/>
</dbReference>
<dbReference type="EMBL" id="BAABFT010000006">
    <property type="protein sequence ID" value="GAA4324447.1"/>
    <property type="molecule type" value="Genomic_DNA"/>
</dbReference>
<accession>A0ABP8GHG9</accession>
<comment type="caution">
    <text evidence="4">The sequence shown here is derived from an EMBL/GenBank/DDBJ whole genome shotgun (WGS) entry which is preliminary data.</text>
</comment>
<feature type="compositionally biased region" description="Basic and acidic residues" evidence="1">
    <location>
        <begin position="144"/>
        <end position="156"/>
    </location>
</feature>
<proteinExistence type="predicted"/>